<keyword evidence="3" id="KW-1185">Reference proteome</keyword>
<dbReference type="Proteomes" id="UP001595818">
    <property type="component" value="Unassembled WGS sequence"/>
</dbReference>
<dbReference type="InterPro" id="IPR007421">
    <property type="entry name" value="Schlafen_AlbA_2_dom"/>
</dbReference>
<reference evidence="3" key="1">
    <citation type="journal article" date="2019" name="Int. J. Syst. Evol. Microbiol.">
        <title>The Global Catalogue of Microorganisms (GCM) 10K type strain sequencing project: providing services to taxonomists for standard genome sequencing and annotation.</title>
        <authorList>
            <consortium name="The Broad Institute Genomics Platform"/>
            <consortium name="The Broad Institute Genome Sequencing Center for Infectious Disease"/>
            <person name="Wu L."/>
            <person name="Ma J."/>
        </authorList>
    </citation>
    <scope>NUCLEOTIDE SEQUENCE [LARGE SCALE GENOMIC DNA]</scope>
    <source>
        <strain evidence="3">CGMCC 4.7466</strain>
    </source>
</reference>
<dbReference type="Gene3D" id="3.30.950.30">
    <property type="entry name" value="Schlafen, AAA domain"/>
    <property type="match status" value="1"/>
</dbReference>
<accession>A0ABV9SWR0</accession>
<proteinExistence type="predicted"/>
<feature type="domain" description="Schlafen AlbA-2" evidence="1">
    <location>
        <begin position="19"/>
        <end position="134"/>
    </location>
</feature>
<dbReference type="RefSeq" id="WP_377061759.1">
    <property type="nucleotide sequence ID" value="NZ_JBHSJJ010000002.1"/>
</dbReference>
<dbReference type="PANTHER" id="PTHR30595">
    <property type="entry name" value="GLPR-RELATED TRANSCRIPTIONAL REPRESSOR"/>
    <property type="match status" value="1"/>
</dbReference>
<dbReference type="PANTHER" id="PTHR30595:SF6">
    <property type="entry name" value="SCHLAFEN ALBA-2 DOMAIN-CONTAINING PROTEIN"/>
    <property type="match status" value="1"/>
</dbReference>
<gene>
    <name evidence="2" type="ORF">ACFPFU_04025</name>
</gene>
<evidence type="ECO:0000313" key="2">
    <source>
        <dbReference type="EMBL" id="MFC4870841.1"/>
    </source>
</evidence>
<organism evidence="2 3">
    <name type="scientific">Negadavirga shengliensis</name>
    <dbReference type="NCBI Taxonomy" id="1389218"/>
    <lineage>
        <taxon>Bacteria</taxon>
        <taxon>Pseudomonadati</taxon>
        <taxon>Bacteroidota</taxon>
        <taxon>Cytophagia</taxon>
        <taxon>Cytophagales</taxon>
        <taxon>Cyclobacteriaceae</taxon>
        <taxon>Negadavirga</taxon>
    </lineage>
</organism>
<dbReference type="Pfam" id="PF04326">
    <property type="entry name" value="SLFN_AlbA_2"/>
    <property type="match status" value="1"/>
</dbReference>
<dbReference type="EMBL" id="JBHSJJ010000002">
    <property type="protein sequence ID" value="MFC4870841.1"/>
    <property type="molecule type" value="Genomic_DNA"/>
</dbReference>
<evidence type="ECO:0000313" key="3">
    <source>
        <dbReference type="Proteomes" id="UP001595818"/>
    </source>
</evidence>
<evidence type="ECO:0000259" key="1">
    <source>
        <dbReference type="Pfam" id="PF04326"/>
    </source>
</evidence>
<name>A0ABV9SWR0_9BACT</name>
<protein>
    <submittedName>
        <fullName evidence="2">Helix-turn-helix domain-containing protein</fullName>
    </submittedName>
</protein>
<comment type="caution">
    <text evidence="2">The sequence shown here is derived from an EMBL/GenBank/DDBJ whole genome shotgun (WGS) entry which is preliminary data.</text>
</comment>
<sequence length="148" mass="16990">MYSPKKNNELIKEFLSKREGLSLDFKQNLSNQKKIAKTLLAFANTEGGKIIVGVSDRGRLIGIDAEEEMFMVNEAITKYCNPPINVIFEVFEIDYWEDELLKDEKYLLIVDIPKSSLAPHYLIDGTKEPVYYRRVKDRTLPSELPGST</sequence>
<dbReference type="InterPro" id="IPR038461">
    <property type="entry name" value="Schlafen_AlbA_2_dom_sf"/>
</dbReference>